<gene>
    <name evidence="1" type="ORF">HMPREF1544_00832</name>
</gene>
<name>S2KA12_MUCC1</name>
<reference evidence="2" key="1">
    <citation type="submission" date="2013-05" db="EMBL/GenBank/DDBJ databases">
        <title>The Genome sequence of Mucor circinelloides f. circinelloides 1006PhL.</title>
        <authorList>
            <consortium name="The Broad Institute Genomics Platform"/>
            <person name="Cuomo C."/>
            <person name="Earl A."/>
            <person name="Findley K."/>
            <person name="Lee S.C."/>
            <person name="Walker B."/>
            <person name="Young S."/>
            <person name="Zeng Q."/>
            <person name="Gargeya S."/>
            <person name="Fitzgerald M."/>
            <person name="Haas B."/>
            <person name="Abouelleil A."/>
            <person name="Allen A.W."/>
            <person name="Alvarado L."/>
            <person name="Arachchi H.M."/>
            <person name="Berlin A.M."/>
            <person name="Chapman S.B."/>
            <person name="Gainer-Dewar J."/>
            <person name="Goldberg J."/>
            <person name="Griggs A."/>
            <person name="Gujja S."/>
            <person name="Hansen M."/>
            <person name="Howarth C."/>
            <person name="Imamovic A."/>
            <person name="Ireland A."/>
            <person name="Larimer J."/>
            <person name="McCowan C."/>
            <person name="Murphy C."/>
            <person name="Pearson M."/>
            <person name="Poon T.W."/>
            <person name="Priest M."/>
            <person name="Roberts A."/>
            <person name="Saif S."/>
            <person name="Shea T."/>
            <person name="Sisk P."/>
            <person name="Sykes S."/>
            <person name="Wortman J."/>
            <person name="Nusbaum C."/>
            <person name="Birren B."/>
        </authorList>
    </citation>
    <scope>NUCLEOTIDE SEQUENCE [LARGE SCALE GENOMIC DNA]</scope>
    <source>
        <strain evidence="2">1006PhL</strain>
    </source>
</reference>
<protein>
    <submittedName>
        <fullName evidence="1">Uncharacterized protein</fullName>
    </submittedName>
</protein>
<dbReference type="OrthoDB" id="2253830at2759"/>
<organism evidence="1 2">
    <name type="scientific">Mucor circinelloides f. circinelloides (strain 1006PhL)</name>
    <name type="common">Mucormycosis agent</name>
    <name type="synonym">Calyptromyces circinelloides</name>
    <dbReference type="NCBI Taxonomy" id="1220926"/>
    <lineage>
        <taxon>Eukaryota</taxon>
        <taxon>Fungi</taxon>
        <taxon>Fungi incertae sedis</taxon>
        <taxon>Mucoromycota</taxon>
        <taxon>Mucoromycotina</taxon>
        <taxon>Mucoromycetes</taxon>
        <taxon>Mucorales</taxon>
        <taxon>Mucorineae</taxon>
        <taxon>Mucoraceae</taxon>
        <taxon>Mucor</taxon>
    </lineage>
</organism>
<sequence>MNKILWTCVDWALNEHRQSVLYSGEKCSKASADAANSIRSPSDLTRQQSGRKMDFIFKTKLEDVEIGCDECALVGGINTTKGFQDALSRSPALVHQLHIPGFYIADKMLNLYILDSPEGYVSRYDSFNPVEYPVIESKIRSKMSHLLTMILSARNIMEACKDRK</sequence>
<evidence type="ECO:0000313" key="1">
    <source>
        <dbReference type="EMBL" id="EPB92263.1"/>
    </source>
</evidence>
<evidence type="ECO:0000313" key="2">
    <source>
        <dbReference type="Proteomes" id="UP000014254"/>
    </source>
</evidence>
<proteinExistence type="predicted"/>
<dbReference type="VEuPathDB" id="FungiDB:HMPREF1544_00832"/>
<dbReference type="InParanoid" id="S2KA12"/>
<dbReference type="AlphaFoldDB" id="S2KA12"/>
<accession>S2KA12</accession>
<dbReference type="Proteomes" id="UP000014254">
    <property type="component" value="Unassembled WGS sequence"/>
</dbReference>
<dbReference type="EMBL" id="KE123901">
    <property type="protein sequence ID" value="EPB92263.1"/>
    <property type="molecule type" value="Genomic_DNA"/>
</dbReference>
<keyword evidence="2" id="KW-1185">Reference proteome</keyword>